<evidence type="ECO:0000256" key="1">
    <source>
        <dbReference type="ARBA" id="ARBA00004325"/>
    </source>
</evidence>
<keyword evidence="3" id="KW-0813">Transport</keyword>
<keyword evidence="7" id="KW-0496">Mitochondrion</keyword>
<keyword evidence="4" id="KW-0138">CF(0)</keyword>
<evidence type="ECO:0000313" key="11">
    <source>
        <dbReference type="Proteomes" id="UP000298327"/>
    </source>
</evidence>
<keyword evidence="6" id="KW-0406">Ion transport</keyword>
<keyword evidence="11" id="KW-1185">Reference proteome</keyword>
<dbReference type="STRING" id="205917.A0A4Y9YWL3"/>
<sequence length="159" mass="17513">MRPAPSTFRPALRAAAQRRFASTSTEAAQKKAQDALGAAQRGAEKAWAQTQKLMGPLGERFGSLLGAYRQPLTYNLSVAREVLKQIYIAERARAPASLAQVSSAYSTLFARARSPAYWRELLRSGEWARVGVYAVEAYGIYKIGEIVGRRSLVGYTVRD</sequence>
<keyword evidence="9" id="KW-0066">ATP synthesis</keyword>
<keyword evidence="5" id="KW-0375">Hydrogen ion transport</keyword>
<organism evidence="10 11">
    <name type="scientific">Dentipellis fragilis</name>
    <dbReference type="NCBI Taxonomy" id="205917"/>
    <lineage>
        <taxon>Eukaryota</taxon>
        <taxon>Fungi</taxon>
        <taxon>Dikarya</taxon>
        <taxon>Basidiomycota</taxon>
        <taxon>Agaricomycotina</taxon>
        <taxon>Agaricomycetes</taxon>
        <taxon>Russulales</taxon>
        <taxon>Hericiaceae</taxon>
        <taxon>Dentipellis</taxon>
    </lineage>
</organism>
<gene>
    <name evidence="10" type="ORF">EVG20_g4953</name>
</gene>
<dbReference type="OrthoDB" id="437at2759"/>
<evidence type="ECO:0000256" key="8">
    <source>
        <dbReference type="ARBA" id="ARBA00023136"/>
    </source>
</evidence>
<evidence type="ECO:0000256" key="6">
    <source>
        <dbReference type="ARBA" id="ARBA00023065"/>
    </source>
</evidence>
<dbReference type="GO" id="GO:0015986">
    <property type="term" value="P:proton motive force-driven ATP synthesis"/>
    <property type="evidence" value="ECO:0007669"/>
    <property type="project" value="InterPro"/>
</dbReference>
<evidence type="ECO:0000256" key="4">
    <source>
        <dbReference type="ARBA" id="ARBA00022547"/>
    </source>
</evidence>
<evidence type="ECO:0000256" key="7">
    <source>
        <dbReference type="ARBA" id="ARBA00023128"/>
    </source>
</evidence>
<comment type="subcellular location">
    <subcellularLocation>
        <location evidence="1">Mitochondrion membrane</location>
    </subcellularLocation>
</comment>
<dbReference type="Pfam" id="PF04718">
    <property type="entry name" value="ATP-synt_G"/>
    <property type="match status" value="1"/>
</dbReference>
<dbReference type="GO" id="GO:0031966">
    <property type="term" value="C:mitochondrial membrane"/>
    <property type="evidence" value="ECO:0007669"/>
    <property type="project" value="UniProtKB-SubCell"/>
</dbReference>
<dbReference type="Proteomes" id="UP000298327">
    <property type="component" value="Unassembled WGS sequence"/>
</dbReference>
<evidence type="ECO:0000313" key="10">
    <source>
        <dbReference type="EMBL" id="TFY66137.1"/>
    </source>
</evidence>
<evidence type="ECO:0000256" key="2">
    <source>
        <dbReference type="ARBA" id="ARBA00005699"/>
    </source>
</evidence>
<keyword evidence="8" id="KW-0472">Membrane</keyword>
<comment type="caution">
    <text evidence="10">The sequence shown here is derived from an EMBL/GenBank/DDBJ whole genome shotgun (WGS) entry which is preliminary data.</text>
</comment>
<evidence type="ECO:0000256" key="9">
    <source>
        <dbReference type="ARBA" id="ARBA00023310"/>
    </source>
</evidence>
<reference evidence="10 11" key="1">
    <citation type="submission" date="2019-02" db="EMBL/GenBank/DDBJ databases">
        <title>Genome sequencing of the rare red list fungi Dentipellis fragilis.</title>
        <authorList>
            <person name="Buettner E."/>
            <person name="Kellner H."/>
        </authorList>
    </citation>
    <scope>NUCLEOTIDE SEQUENCE [LARGE SCALE GENOMIC DNA]</scope>
    <source>
        <strain evidence="10 11">DSM 105465</strain>
    </source>
</reference>
<comment type="similarity">
    <text evidence="2">Belongs to the ATPase g subunit family.</text>
</comment>
<dbReference type="InterPro" id="IPR006808">
    <property type="entry name" value="ATP_synth_F0_gsu_mt"/>
</dbReference>
<evidence type="ECO:0008006" key="12">
    <source>
        <dbReference type="Google" id="ProtNLM"/>
    </source>
</evidence>
<evidence type="ECO:0000256" key="5">
    <source>
        <dbReference type="ARBA" id="ARBA00022781"/>
    </source>
</evidence>
<protein>
    <recommendedName>
        <fullName evidence="12">ATP synthase subunit</fullName>
    </recommendedName>
</protein>
<dbReference type="EMBL" id="SEOQ01000275">
    <property type="protein sequence ID" value="TFY66137.1"/>
    <property type="molecule type" value="Genomic_DNA"/>
</dbReference>
<evidence type="ECO:0000256" key="3">
    <source>
        <dbReference type="ARBA" id="ARBA00022448"/>
    </source>
</evidence>
<proteinExistence type="inferred from homology"/>
<dbReference type="AlphaFoldDB" id="A0A4Y9YWL3"/>
<name>A0A4Y9YWL3_9AGAM</name>
<dbReference type="GO" id="GO:0015078">
    <property type="term" value="F:proton transmembrane transporter activity"/>
    <property type="evidence" value="ECO:0007669"/>
    <property type="project" value="InterPro"/>
</dbReference>
<dbReference type="GO" id="GO:0045259">
    <property type="term" value="C:proton-transporting ATP synthase complex"/>
    <property type="evidence" value="ECO:0007669"/>
    <property type="project" value="UniProtKB-KW"/>
</dbReference>
<accession>A0A4Y9YWL3</accession>